<protein>
    <submittedName>
        <fullName evidence="4">Type VII secretion protein EssB</fullName>
    </submittedName>
</protein>
<name>A0ABT7LTC9_9STRE</name>
<dbReference type="Gene3D" id="1.10.510.10">
    <property type="entry name" value="Transferase(Phosphotransferase) domain 1"/>
    <property type="match status" value="1"/>
</dbReference>
<dbReference type="Gene3D" id="1.25.40.680">
    <property type="entry name" value="Type VII secretion system EssB, C-terminal-like domain"/>
    <property type="match status" value="1"/>
</dbReference>
<dbReference type="InterPro" id="IPR018778">
    <property type="entry name" value="T7SS_EssB"/>
</dbReference>
<feature type="compositionally biased region" description="Basic and acidic residues" evidence="2">
    <location>
        <begin position="378"/>
        <end position="394"/>
    </location>
</feature>
<dbReference type="Pfam" id="PF10140">
    <property type="entry name" value="YukC"/>
    <property type="match status" value="1"/>
</dbReference>
<evidence type="ECO:0000256" key="2">
    <source>
        <dbReference type="SAM" id="MobiDB-lite"/>
    </source>
</evidence>
<keyword evidence="3" id="KW-0812">Transmembrane</keyword>
<dbReference type="InterPro" id="IPR042565">
    <property type="entry name" value="T7SS_EssB_C"/>
</dbReference>
<proteinExistence type="inferred from homology"/>
<keyword evidence="3" id="KW-0472">Membrane</keyword>
<evidence type="ECO:0000256" key="3">
    <source>
        <dbReference type="SAM" id="Phobius"/>
    </source>
</evidence>
<dbReference type="RefSeq" id="WP_285955695.1">
    <property type="nucleotide sequence ID" value="NZ_JASUZV010000004.1"/>
</dbReference>
<organism evidence="4 5">
    <name type="scientific">Streptococcus raffinosi</name>
    <dbReference type="NCBI Taxonomy" id="3053355"/>
    <lineage>
        <taxon>Bacteria</taxon>
        <taxon>Bacillati</taxon>
        <taxon>Bacillota</taxon>
        <taxon>Bacilli</taxon>
        <taxon>Lactobacillales</taxon>
        <taxon>Streptococcaceae</taxon>
        <taxon>Streptococcus</taxon>
    </lineage>
</organism>
<keyword evidence="5" id="KW-1185">Reference proteome</keyword>
<feature type="region of interest" description="Disordered" evidence="2">
    <location>
        <begin position="360"/>
        <end position="418"/>
    </location>
</feature>
<evidence type="ECO:0000313" key="5">
    <source>
        <dbReference type="Proteomes" id="UP001529255"/>
    </source>
</evidence>
<feature type="compositionally biased region" description="Low complexity" evidence="2">
    <location>
        <begin position="396"/>
        <end position="418"/>
    </location>
</feature>
<reference evidence="4 5" key="1">
    <citation type="submission" date="2023-06" db="EMBL/GenBank/DDBJ databases">
        <title>A potential novel species of Streptococcus isolated from human milk sample.</title>
        <authorList>
            <person name="Nguyen H.V."/>
            <person name="Trinh A.T.V."/>
            <person name="Hoang A.T.L."/>
            <person name="Bui L.N.H."/>
            <person name="Tran Q.T.L."/>
            <person name="Trinh T."/>
        </authorList>
    </citation>
    <scope>NUCLEOTIDE SEQUENCE [LARGE SCALE GENOMIC DNA]</scope>
    <source>
        <strain evidence="4 5">VTCC 12812</strain>
    </source>
</reference>
<dbReference type="NCBIfam" id="TIGR03926">
    <property type="entry name" value="T7_EssB"/>
    <property type="match status" value="1"/>
</dbReference>
<comment type="similarity">
    <text evidence="1">Belongs to the EssB family.</text>
</comment>
<evidence type="ECO:0000313" key="4">
    <source>
        <dbReference type="EMBL" id="MDL5043193.1"/>
    </source>
</evidence>
<dbReference type="Proteomes" id="UP001529255">
    <property type="component" value="Unassembled WGS sequence"/>
</dbReference>
<gene>
    <name evidence="4" type="primary">essB</name>
    <name evidence="4" type="ORF">QRD39_03600</name>
</gene>
<accession>A0ABT7LTC9</accession>
<comment type="caution">
    <text evidence="4">The sequence shown here is derived from an EMBL/GenBank/DDBJ whole genome shotgun (WGS) entry which is preliminary data.</text>
</comment>
<feature type="transmembrane region" description="Helical" evidence="3">
    <location>
        <begin position="221"/>
        <end position="241"/>
    </location>
</feature>
<dbReference type="EMBL" id="JASUZV010000004">
    <property type="protein sequence ID" value="MDL5043193.1"/>
    <property type="molecule type" value="Genomic_DNA"/>
</dbReference>
<sequence length="418" mass="47650">MTAVSFECQGKAFSIEKGEQNWQLILQKSDVSGASLSELSLLDLASPYLLSQKIEMADDTITLTYALPRVEVDFKEIRERRLSEKLRFAINALGFQELLKYDFGLVLNPNNLFITSNLEPKLAYRSLLGSMVPLTMDEADFLRQYKCLVVTLMDEETDFETLYDGGLEVRKLTPFLKELSEFTTIESIEDYLVKAYEEQFKKEEETLTLVSQRLFKTFRYATIWLSAAAVILLVPLIYLVFMRNPFKDKMLDADKSFLKVDYTAVINKLESVPLSKLPYTQKYELAYSYVKGQSLSKDQRNQIMNNVTLKSDELYLDYWIQIGRGKAEDALDTAKRLDDVDLKLYAVVQAIEEVKANDKLSGKDRDSKLSELQGTYKTLKEERKGYLEKDKEDESSTSSTSTPASSSSSQTEKSGGDS</sequence>
<feature type="compositionally biased region" description="Basic and acidic residues" evidence="2">
    <location>
        <begin position="360"/>
        <end position="369"/>
    </location>
</feature>
<keyword evidence="3" id="KW-1133">Transmembrane helix</keyword>
<evidence type="ECO:0000256" key="1">
    <source>
        <dbReference type="ARBA" id="ARBA00010163"/>
    </source>
</evidence>